<evidence type="ECO:0000256" key="3">
    <source>
        <dbReference type="ARBA" id="ARBA00022553"/>
    </source>
</evidence>
<feature type="transmembrane region" description="Helical" evidence="7">
    <location>
        <begin position="102"/>
        <end position="124"/>
    </location>
</feature>
<keyword evidence="7" id="KW-0472">Membrane</keyword>
<dbReference type="InterPro" id="IPR036890">
    <property type="entry name" value="HATPase_C_sf"/>
</dbReference>
<dbReference type="SMART" id="SM00387">
    <property type="entry name" value="HATPase_c"/>
    <property type="match status" value="1"/>
</dbReference>
<dbReference type="InterPro" id="IPR011006">
    <property type="entry name" value="CheY-like_superfamily"/>
</dbReference>
<dbReference type="EMBL" id="JBDIMF010000001">
    <property type="protein sequence ID" value="MEN2785202.1"/>
    <property type="molecule type" value="Genomic_DNA"/>
</dbReference>
<dbReference type="InterPro" id="IPR003594">
    <property type="entry name" value="HATPase_dom"/>
</dbReference>
<name>A0ABU9XN01_9SPHN</name>
<evidence type="ECO:0000256" key="4">
    <source>
        <dbReference type="ARBA" id="ARBA00023012"/>
    </source>
</evidence>
<dbReference type="EC" id="2.7.13.3" evidence="2"/>
<dbReference type="RefSeq" id="WP_345862623.1">
    <property type="nucleotide sequence ID" value="NZ_JBDIMF010000001.1"/>
</dbReference>
<dbReference type="PANTHER" id="PTHR45339:SF1">
    <property type="entry name" value="HYBRID SIGNAL TRANSDUCTION HISTIDINE KINASE J"/>
    <property type="match status" value="1"/>
</dbReference>
<dbReference type="Gene3D" id="3.30.565.10">
    <property type="entry name" value="Histidine kinase-like ATPase, C-terminal domain"/>
    <property type="match status" value="1"/>
</dbReference>
<dbReference type="Proteomes" id="UP001404104">
    <property type="component" value="Unassembled WGS sequence"/>
</dbReference>
<dbReference type="InterPro" id="IPR036097">
    <property type="entry name" value="HisK_dim/P_sf"/>
</dbReference>
<evidence type="ECO:0000256" key="6">
    <source>
        <dbReference type="SAM" id="Coils"/>
    </source>
</evidence>
<dbReference type="InterPro" id="IPR005467">
    <property type="entry name" value="His_kinase_dom"/>
</dbReference>
<dbReference type="InterPro" id="IPR003661">
    <property type="entry name" value="HisK_dim/P_dom"/>
</dbReference>
<evidence type="ECO:0000256" key="2">
    <source>
        <dbReference type="ARBA" id="ARBA00012438"/>
    </source>
</evidence>
<reference evidence="10 11" key="1">
    <citation type="submission" date="2024-05" db="EMBL/GenBank/DDBJ databases">
        <authorList>
            <person name="Liu Q."/>
            <person name="Xin Y.-H."/>
        </authorList>
    </citation>
    <scope>NUCLEOTIDE SEQUENCE [LARGE SCALE GENOMIC DNA]</scope>
    <source>
        <strain evidence="10 11">CGMCC 1.15349</strain>
    </source>
</reference>
<feature type="modified residue" description="4-aspartylphosphate" evidence="5">
    <location>
        <position position="439"/>
    </location>
</feature>
<evidence type="ECO:0000313" key="11">
    <source>
        <dbReference type="Proteomes" id="UP001404104"/>
    </source>
</evidence>
<proteinExistence type="predicted"/>
<keyword evidence="7" id="KW-0812">Transmembrane</keyword>
<dbReference type="PRINTS" id="PR00344">
    <property type="entry name" value="BCTRLSENSOR"/>
</dbReference>
<keyword evidence="11" id="KW-1185">Reference proteome</keyword>
<protein>
    <recommendedName>
        <fullName evidence="2">histidine kinase</fullName>
        <ecNumber evidence="2">2.7.13.3</ecNumber>
    </recommendedName>
</protein>
<gene>
    <name evidence="10" type="ORF">ABC969_02070</name>
</gene>
<dbReference type="SMART" id="SM00388">
    <property type="entry name" value="HisKA"/>
    <property type="match status" value="1"/>
</dbReference>
<feature type="coiled-coil region" evidence="6">
    <location>
        <begin position="68"/>
        <end position="95"/>
    </location>
</feature>
<evidence type="ECO:0000256" key="5">
    <source>
        <dbReference type="PROSITE-ProRule" id="PRU00169"/>
    </source>
</evidence>
<dbReference type="CDD" id="cd00082">
    <property type="entry name" value="HisKA"/>
    <property type="match status" value="1"/>
</dbReference>
<keyword evidence="10" id="KW-0067">ATP-binding</keyword>
<evidence type="ECO:0000259" key="9">
    <source>
        <dbReference type="PROSITE" id="PS50110"/>
    </source>
</evidence>
<keyword evidence="4" id="KW-0902">Two-component regulatory system</keyword>
<dbReference type="Gene3D" id="1.10.287.130">
    <property type="match status" value="1"/>
</dbReference>
<dbReference type="Pfam" id="PF02518">
    <property type="entry name" value="HATPase_c"/>
    <property type="match status" value="1"/>
</dbReference>
<feature type="domain" description="Histidine kinase" evidence="8">
    <location>
        <begin position="158"/>
        <end position="374"/>
    </location>
</feature>
<comment type="caution">
    <text evidence="10">The sequence shown here is derived from an EMBL/GenBank/DDBJ whole genome shotgun (WGS) entry which is preliminary data.</text>
</comment>
<comment type="catalytic activity">
    <reaction evidence="1">
        <text>ATP + protein L-histidine = ADP + protein N-phospho-L-histidine.</text>
        <dbReference type="EC" id="2.7.13.3"/>
    </reaction>
</comment>
<accession>A0ABU9XN01</accession>
<keyword evidence="7" id="KW-1133">Transmembrane helix</keyword>
<keyword evidence="10" id="KW-0547">Nucleotide-binding</keyword>
<dbReference type="SUPFAM" id="SSF55874">
    <property type="entry name" value="ATPase domain of HSP90 chaperone/DNA topoisomerase II/histidine kinase"/>
    <property type="match status" value="1"/>
</dbReference>
<feature type="domain" description="Response regulatory" evidence="9">
    <location>
        <begin position="389"/>
        <end position="507"/>
    </location>
</feature>
<evidence type="ECO:0000259" key="8">
    <source>
        <dbReference type="PROSITE" id="PS50109"/>
    </source>
</evidence>
<dbReference type="SUPFAM" id="SSF47384">
    <property type="entry name" value="Homodimeric domain of signal transducing histidine kinase"/>
    <property type="match status" value="1"/>
</dbReference>
<evidence type="ECO:0000313" key="10">
    <source>
        <dbReference type="EMBL" id="MEN2785202.1"/>
    </source>
</evidence>
<dbReference type="PROSITE" id="PS50109">
    <property type="entry name" value="HIS_KIN"/>
    <property type="match status" value="1"/>
</dbReference>
<organism evidence="10 11">
    <name type="scientific">Sphingomonas qilianensis</name>
    <dbReference type="NCBI Taxonomy" id="1736690"/>
    <lineage>
        <taxon>Bacteria</taxon>
        <taxon>Pseudomonadati</taxon>
        <taxon>Pseudomonadota</taxon>
        <taxon>Alphaproteobacteria</taxon>
        <taxon>Sphingomonadales</taxon>
        <taxon>Sphingomonadaceae</taxon>
        <taxon>Sphingomonas</taxon>
    </lineage>
</organism>
<dbReference type="Gene3D" id="3.40.50.2300">
    <property type="match status" value="1"/>
</dbReference>
<keyword evidence="3 5" id="KW-0597">Phosphoprotein</keyword>
<dbReference type="InterPro" id="IPR004358">
    <property type="entry name" value="Sig_transdc_His_kin-like_C"/>
</dbReference>
<sequence length="519" mass="55270">MIDRSFDGVDLGKTTLDMREGHKAAYEIFRQSGQDSKALVHLETLKRLDDQTSRLAASANTSLAAARFDFANQELRIAQLKADELQRNIDFQQAQAVTRQNIAIGIALVVMTIVTLLAFGIFTLRRSRDQVRVANIDLAATNTALAKALAAKTEFLATTSHEIRTPLNGILGMTQVMLTDRTLSAALRERIGIVHGAGLTMRALVDDILDVAKIETGNLTIEQTPFDLRVTLEEVAKLWREQAEARGIGFVLDVAQSPNWILGDPARLRQIVFNLLSNALKFTERGTIALRAGSDGGRVVIAVSDSGIGIPAAKHELIFESFRQVDAGTTRQFGGTGLGLAICRNLARAMDGDVRVASRPGEGATFTIDLPLIAAVAPHVVSTRQDQTALLIVDRSPITRSMLRAVLEPHAGAVDFASSAEEAVGKIRGGRVAQVLIDDATIAGEPDGEAALAAIADAAAAHGVATSLLWAAPDEQCQAALLATGIGQVIAKPITAATLIAKLFNSYNLSGDRLVSPAT</sequence>
<dbReference type="PANTHER" id="PTHR45339">
    <property type="entry name" value="HYBRID SIGNAL TRANSDUCTION HISTIDINE KINASE J"/>
    <property type="match status" value="1"/>
</dbReference>
<evidence type="ECO:0000256" key="1">
    <source>
        <dbReference type="ARBA" id="ARBA00000085"/>
    </source>
</evidence>
<dbReference type="InterPro" id="IPR001789">
    <property type="entry name" value="Sig_transdc_resp-reg_receiver"/>
</dbReference>
<dbReference type="CDD" id="cd16922">
    <property type="entry name" value="HATPase_EvgS-ArcB-TorS-like"/>
    <property type="match status" value="1"/>
</dbReference>
<dbReference type="GO" id="GO:0005524">
    <property type="term" value="F:ATP binding"/>
    <property type="evidence" value="ECO:0007669"/>
    <property type="project" value="UniProtKB-KW"/>
</dbReference>
<evidence type="ECO:0000256" key="7">
    <source>
        <dbReference type="SAM" id="Phobius"/>
    </source>
</evidence>
<dbReference type="Pfam" id="PF00512">
    <property type="entry name" value="HisKA"/>
    <property type="match status" value="1"/>
</dbReference>
<keyword evidence="6" id="KW-0175">Coiled coil</keyword>
<dbReference type="SUPFAM" id="SSF52172">
    <property type="entry name" value="CheY-like"/>
    <property type="match status" value="1"/>
</dbReference>
<dbReference type="PROSITE" id="PS50110">
    <property type="entry name" value="RESPONSE_REGULATORY"/>
    <property type="match status" value="1"/>
</dbReference>